<dbReference type="SMART" id="SM01347">
    <property type="entry name" value="Mre11_DNA_bind"/>
    <property type="match status" value="1"/>
</dbReference>
<evidence type="ECO:0000256" key="4">
    <source>
        <dbReference type="ARBA" id="ARBA00009028"/>
    </source>
</evidence>
<evidence type="ECO:0000256" key="19">
    <source>
        <dbReference type="SAM" id="MobiDB-lite"/>
    </source>
</evidence>
<keyword evidence="13 16" id="KW-0464">Manganese</keyword>
<evidence type="ECO:0000313" key="22">
    <source>
        <dbReference type="Proteomes" id="UP001378592"/>
    </source>
</evidence>
<comment type="function">
    <text evidence="16">Core component of the MRN complex, which plays a central role in double-strand break (DSB) repair, DNA recombination, maintenance of telomere integrity and meiosis. The MRN complex is involved in the repair of DNA double-strand breaks (DSBs) via homologous recombination (HR), an error-free mechanism which primarily occurs during S and G2 phases. The complex (1) mediates the end resection of damaged DNA, which generates proper single-stranded DNA, a key initial steps in HR, and is (2) required for the recruitment of other repair factors and efficient activation of ATM and ATR upon DNA damage. Within the MRN complex, MRE11 possesses both single-strand endonuclease activity and double-strand-specific 3'-5' exonuclease activity. MRE11 first endonucleolytically cleaves the 5' strand at DNA DSB ends to prevent non-homologous end joining (NHEJ) and licence HR. It then generates a single-stranded DNA gap via 3' to 5' exonucleolytic degradation, which is required for single-strand invasion and recombination.</text>
</comment>
<sequence>MAPTTGDMLPEDTMKLLIATDVHLGYAENDPIRGEDSFNTFEEILNIGMKQEVDMIVLGGDLFHDNKPSPKCIHRCMALIRHYCMGNRPICVQFLSDQSENFQNAQVNYEDPNLNISIPIFSIHGNHDDPSGHGRISSLDILSASGLVNYFGRWNDLQAVNVSPLLMRKGETYLALFGLSHIPDDRLSRLFRSNKVNFFRPREQPDSWFNMFVLHQNRVNRGINKFIEDTMLPTFLDLVMWGHEHECLIHADWNSTQDFRITQPGSPVATSLCEGEAAPKHVGILKINKKKFHLQPIPLKTVRPFVMDTISLTKSRINLNSRNVSAEVQKYVEEYVDGLIERAANQQTGHEKQPILPLIRLRVEYSSEVQAFNTVRFGEKFHGKIANPDHLIRLMRERKEAEKSKKNVLDIETMQDLLKREPVSLMWENRIDAVLEEYFKNTSQSALQVLSVKGLSQAASRFITKDDKEAVTDIVKHQTKKILNYLEENSVNDDEISKAIDTFRSLRNSQGDDSETKDALQVLDDKNRLAKLFSQRRSTEDDEMEDVTVIEDNSDDDSMMMTVGRGRGRAQARGRGRGEGSSRARASANNTNGNVSRRGRGRSSRIKL</sequence>
<comment type="similarity">
    <text evidence="4 16 18">Belongs to the MRE11/RAD32 family.</text>
</comment>
<comment type="subcellular location">
    <subcellularLocation>
        <location evidence="3">Chromosome</location>
    </subcellularLocation>
    <subcellularLocation>
        <location evidence="2 16">Nucleus</location>
    </subcellularLocation>
</comment>
<dbReference type="InterPro" id="IPR004843">
    <property type="entry name" value="Calcineurin-like_PHP"/>
</dbReference>
<dbReference type="GO" id="GO:0000724">
    <property type="term" value="P:double-strand break repair via homologous recombination"/>
    <property type="evidence" value="ECO:0007669"/>
    <property type="project" value="TreeGrafter"/>
</dbReference>
<evidence type="ECO:0000256" key="10">
    <source>
        <dbReference type="ARBA" id="ARBA00022801"/>
    </source>
</evidence>
<evidence type="ECO:0000256" key="2">
    <source>
        <dbReference type="ARBA" id="ARBA00004123"/>
    </source>
</evidence>
<dbReference type="InterPro" id="IPR041796">
    <property type="entry name" value="Mre11_N"/>
</dbReference>
<evidence type="ECO:0000256" key="17">
    <source>
        <dbReference type="PIRSR" id="PIRSR000882-1"/>
    </source>
</evidence>
<accession>A0AAN9VNQ9</accession>
<dbReference type="GO" id="GO:0006303">
    <property type="term" value="P:double-strand break repair via nonhomologous end joining"/>
    <property type="evidence" value="ECO:0007669"/>
    <property type="project" value="TreeGrafter"/>
</dbReference>
<feature type="domain" description="Mre11 DNA-binding" evidence="20">
    <location>
        <begin position="292"/>
        <end position="462"/>
    </location>
</feature>
<dbReference type="SUPFAM" id="SSF56300">
    <property type="entry name" value="Metallo-dependent phosphatases"/>
    <property type="match status" value="1"/>
</dbReference>
<evidence type="ECO:0000256" key="15">
    <source>
        <dbReference type="ARBA" id="ARBA00023254"/>
    </source>
</evidence>
<dbReference type="PANTHER" id="PTHR10139">
    <property type="entry name" value="DOUBLE-STRAND BREAK REPAIR PROTEIN MRE11"/>
    <property type="match status" value="1"/>
</dbReference>
<evidence type="ECO:0000256" key="16">
    <source>
        <dbReference type="PIRNR" id="PIRNR000882"/>
    </source>
</evidence>
<reference evidence="21 22" key="1">
    <citation type="submission" date="2024-03" db="EMBL/GenBank/DDBJ databases">
        <title>The genome assembly and annotation of the cricket Gryllus longicercus Weissman &amp; Gray.</title>
        <authorList>
            <person name="Szrajer S."/>
            <person name="Gray D."/>
            <person name="Ylla G."/>
        </authorList>
    </citation>
    <scope>NUCLEOTIDE SEQUENCE [LARGE SCALE GENOMIC DNA]</scope>
    <source>
        <strain evidence="21">DAG 2021-001</strain>
        <tissue evidence="21">Whole body minus gut</tissue>
    </source>
</reference>
<evidence type="ECO:0000256" key="5">
    <source>
        <dbReference type="ARBA" id="ARBA00022454"/>
    </source>
</evidence>
<dbReference type="Proteomes" id="UP001378592">
    <property type="component" value="Unassembled WGS sequence"/>
</dbReference>
<evidence type="ECO:0000313" key="21">
    <source>
        <dbReference type="EMBL" id="KAK7865582.1"/>
    </source>
</evidence>
<dbReference type="GO" id="GO:0008296">
    <property type="term" value="F:3'-5'-DNA exonuclease activity"/>
    <property type="evidence" value="ECO:0007669"/>
    <property type="project" value="InterPro"/>
</dbReference>
<evidence type="ECO:0000256" key="11">
    <source>
        <dbReference type="ARBA" id="ARBA00022839"/>
    </source>
</evidence>
<keyword evidence="14 16" id="KW-0539">Nucleus</keyword>
<dbReference type="InterPro" id="IPR029052">
    <property type="entry name" value="Metallo-depent_PP-like"/>
</dbReference>
<dbReference type="Pfam" id="PF04152">
    <property type="entry name" value="Mre11_DNA_bind"/>
    <property type="match status" value="1"/>
</dbReference>
<dbReference type="AlphaFoldDB" id="A0AAN9VNQ9"/>
<dbReference type="GO" id="GO:0042138">
    <property type="term" value="P:meiotic DNA double-strand break formation"/>
    <property type="evidence" value="ECO:0007669"/>
    <property type="project" value="TreeGrafter"/>
</dbReference>
<dbReference type="Pfam" id="PF00149">
    <property type="entry name" value="Metallophos"/>
    <property type="match status" value="1"/>
</dbReference>
<keyword evidence="8 16" id="KW-0255">Endonuclease</keyword>
<keyword evidence="5" id="KW-0158">Chromosome</keyword>
<keyword evidence="11 16" id="KW-0269">Exonuclease</keyword>
<dbReference type="GO" id="GO:0000723">
    <property type="term" value="P:telomere maintenance"/>
    <property type="evidence" value="ECO:0007669"/>
    <property type="project" value="TreeGrafter"/>
</dbReference>
<evidence type="ECO:0000256" key="9">
    <source>
        <dbReference type="ARBA" id="ARBA00022763"/>
    </source>
</evidence>
<keyword evidence="22" id="KW-1185">Reference proteome</keyword>
<feature type="compositionally biased region" description="Basic residues" evidence="19">
    <location>
        <begin position="597"/>
        <end position="608"/>
    </location>
</feature>
<evidence type="ECO:0000256" key="14">
    <source>
        <dbReference type="ARBA" id="ARBA00023242"/>
    </source>
</evidence>
<dbReference type="Gene3D" id="3.30.110.110">
    <property type="entry name" value="Mre11, capping domain"/>
    <property type="match status" value="1"/>
</dbReference>
<evidence type="ECO:0000256" key="3">
    <source>
        <dbReference type="ARBA" id="ARBA00004286"/>
    </source>
</evidence>
<organism evidence="21 22">
    <name type="scientific">Gryllus longicercus</name>
    <dbReference type="NCBI Taxonomy" id="2509291"/>
    <lineage>
        <taxon>Eukaryota</taxon>
        <taxon>Metazoa</taxon>
        <taxon>Ecdysozoa</taxon>
        <taxon>Arthropoda</taxon>
        <taxon>Hexapoda</taxon>
        <taxon>Insecta</taxon>
        <taxon>Pterygota</taxon>
        <taxon>Neoptera</taxon>
        <taxon>Polyneoptera</taxon>
        <taxon>Orthoptera</taxon>
        <taxon>Ensifera</taxon>
        <taxon>Gryllidea</taxon>
        <taxon>Grylloidea</taxon>
        <taxon>Gryllidae</taxon>
        <taxon>Gryllinae</taxon>
        <taxon>Gryllus</taxon>
    </lineage>
</organism>
<dbReference type="GO" id="GO:0030145">
    <property type="term" value="F:manganese ion binding"/>
    <property type="evidence" value="ECO:0007669"/>
    <property type="project" value="UniProtKB-UniRule"/>
</dbReference>
<dbReference type="NCBIfam" id="TIGR00583">
    <property type="entry name" value="mre11"/>
    <property type="match status" value="1"/>
</dbReference>
<keyword evidence="9 16" id="KW-0227">DNA damage</keyword>
<dbReference type="InterPro" id="IPR007281">
    <property type="entry name" value="Mre11_DNA-bd"/>
</dbReference>
<dbReference type="GO" id="GO:0007095">
    <property type="term" value="P:mitotic G2 DNA damage checkpoint signaling"/>
    <property type="evidence" value="ECO:0007669"/>
    <property type="project" value="TreeGrafter"/>
</dbReference>
<feature type="region of interest" description="Disordered" evidence="19">
    <location>
        <begin position="534"/>
        <end position="608"/>
    </location>
</feature>
<keyword evidence="10 16" id="KW-0378">Hydrolase</keyword>
<evidence type="ECO:0000256" key="13">
    <source>
        <dbReference type="ARBA" id="ARBA00023211"/>
    </source>
</evidence>
<dbReference type="CDD" id="cd00840">
    <property type="entry name" value="MPP_Mre11_N"/>
    <property type="match status" value="1"/>
</dbReference>
<dbReference type="Gene3D" id="3.60.21.10">
    <property type="match status" value="1"/>
</dbReference>
<dbReference type="PANTHER" id="PTHR10139:SF1">
    <property type="entry name" value="DOUBLE-STRAND BREAK REPAIR PROTEIN MRE11"/>
    <property type="match status" value="1"/>
</dbReference>
<dbReference type="PIRSF" id="PIRSF000882">
    <property type="entry name" value="DSB_repair_MRE11"/>
    <property type="match status" value="1"/>
</dbReference>
<proteinExistence type="inferred from homology"/>
<keyword evidence="7" id="KW-0479">Metal-binding</keyword>
<dbReference type="GO" id="GO:0030870">
    <property type="term" value="C:Mre11 complex"/>
    <property type="evidence" value="ECO:0007669"/>
    <property type="project" value="UniProtKB-UniRule"/>
</dbReference>
<dbReference type="GO" id="GO:0035861">
    <property type="term" value="C:site of double-strand break"/>
    <property type="evidence" value="ECO:0007669"/>
    <property type="project" value="TreeGrafter"/>
</dbReference>
<keyword evidence="12 16" id="KW-0234">DNA repair</keyword>
<protein>
    <recommendedName>
        <fullName evidence="16">Double-strand break repair protein</fullName>
    </recommendedName>
</protein>
<keyword evidence="6 16" id="KW-0540">Nuclease</keyword>
<evidence type="ECO:0000256" key="1">
    <source>
        <dbReference type="ARBA" id="ARBA00001936"/>
    </source>
</evidence>
<dbReference type="FunFam" id="3.60.21.10:FF:000011">
    <property type="entry name" value="Double-strand break repair protein"/>
    <property type="match status" value="1"/>
</dbReference>
<dbReference type="GO" id="GO:0097552">
    <property type="term" value="P:mitochondrial double-strand break repair via homologous recombination"/>
    <property type="evidence" value="ECO:0007669"/>
    <property type="project" value="TreeGrafter"/>
</dbReference>
<dbReference type="GO" id="GO:0031573">
    <property type="term" value="P:mitotic intra-S DNA damage checkpoint signaling"/>
    <property type="evidence" value="ECO:0007669"/>
    <property type="project" value="TreeGrafter"/>
</dbReference>
<evidence type="ECO:0000256" key="18">
    <source>
        <dbReference type="RuleBase" id="RU003447"/>
    </source>
</evidence>
<dbReference type="EMBL" id="JAZDUA010000172">
    <property type="protein sequence ID" value="KAK7865582.1"/>
    <property type="molecule type" value="Genomic_DNA"/>
</dbReference>
<evidence type="ECO:0000256" key="8">
    <source>
        <dbReference type="ARBA" id="ARBA00022759"/>
    </source>
</evidence>
<keyword evidence="15 16" id="KW-0469">Meiosis</keyword>
<comment type="cofactor">
    <cofactor evidence="1 16">
        <name>Mn(2+)</name>
        <dbReference type="ChEBI" id="CHEBI:29035"/>
    </cofactor>
</comment>
<dbReference type="InterPro" id="IPR038487">
    <property type="entry name" value="Mre11_capping_dom"/>
</dbReference>
<comment type="caution">
    <text evidence="21">The sequence shown here is derived from an EMBL/GenBank/DDBJ whole genome shotgun (WGS) entry which is preliminary data.</text>
</comment>
<name>A0AAN9VNQ9_9ORTH</name>
<evidence type="ECO:0000256" key="7">
    <source>
        <dbReference type="ARBA" id="ARBA00022723"/>
    </source>
</evidence>
<feature type="compositionally biased region" description="Acidic residues" evidence="19">
    <location>
        <begin position="540"/>
        <end position="558"/>
    </location>
</feature>
<dbReference type="GO" id="GO:0000014">
    <property type="term" value="F:single-stranded DNA endodeoxyribonuclease activity"/>
    <property type="evidence" value="ECO:0007669"/>
    <property type="project" value="TreeGrafter"/>
</dbReference>
<gene>
    <name evidence="21" type="ORF">R5R35_010113</name>
</gene>
<feature type="compositionally biased region" description="Basic residues" evidence="19">
    <location>
        <begin position="566"/>
        <end position="575"/>
    </location>
</feature>
<evidence type="ECO:0000256" key="6">
    <source>
        <dbReference type="ARBA" id="ARBA00022722"/>
    </source>
</evidence>
<dbReference type="InterPro" id="IPR003701">
    <property type="entry name" value="Mre11"/>
</dbReference>
<feature type="active site" description="Proton donor" evidence="17">
    <location>
        <position position="127"/>
    </location>
</feature>
<evidence type="ECO:0000259" key="20">
    <source>
        <dbReference type="SMART" id="SM01347"/>
    </source>
</evidence>
<evidence type="ECO:0000256" key="12">
    <source>
        <dbReference type="ARBA" id="ARBA00023204"/>
    </source>
</evidence>